<dbReference type="InterPro" id="IPR036291">
    <property type="entry name" value="NAD(P)-bd_dom_sf"/>
</dbReference>
<organism evidence="5 6">
    <name type="scientific">Isoptericola cucumis</name>
    <dbReference type="NCBI Taxonomy" id="1776856"/>
    <lineage>
        <taxon>Bacteria</taxon>
        <taxon>Bacillati</taxon>
        <taxon>Actinomycetota</taxon>
        <taxon>Actinomycetes</taxon>
        <taxon>Micrococcales</taxon>
        <taxon>Promicromonosporaceae</taxon>
        <taxon>Isoptericola</taxon>
    </lineage>
</organism>
<dbReference type="InterPro" id="IPR002347">
    <property type="entry name" value="SDR_fam"/>
</dbReference>
<evidence type="ECO:0000256" key="1">
    <source>
        <dbReference type="ARBA" id="ARBA00006484"/>
    </source>
</evidence>
<evidence type="ECO:0000313" key="6">
    <source>
        <dbReference type="Proteomes" id="UP000632535"/>
    </source>
</evidence>
<dbReference type="Proteomes" id="UP000632535">
    <property type="component" value="Unassembled WGS sequence"/>
</dbReference>
<comment type="similarity">
    <text evidence="1 4">Belongs to the short-chain dehydrogenases/reductases (SDR) family.</text>
</comment>
<keyword evidence="6" id="KW-1185">Reference proteome</keyword>
<dbReference type="CDD" id="cd05324">
    <property type="entry name" value="carb_red_PTCR-like_SDR_c"/>
    <property type="match status" value="1"/>
</dbReference>
<evidence type="ECO:0000256" key="3">
    <source>
        <dbReference type="ARBA" id="ARBA00023002"/>
    </source>
</evidence>
<reference evidence="6" key="1">
    <citation type="journal article" date="2019" name="Int. J. Syst. Evol. Microbiol.">
        <title>The Global Catalogue of Microorganisms (GCM) 10K type strain sequencing project: providing services to taxonomists for standard genome sequencing and annotation.</title>
        <authorList>
            <consortium name="The Broad Institute Genomics Platform"/>
            <consortium name="The Broad Institute Genome Sequencing Center for Infectious Disease"/>
            <person name="Wu L."/>
            <person name="Ma J."/>
        </authorList>
    </citation>
    <scope>NUCLEOTIDE SEQUENCE [LARGE SCALE GENOMIC DNA]</scope>
    <source>
        <strain evidence="6">CCM 8653</strain>
    </source>
</reference>
<accession>A0ABQ2BE33</accession>
<name>A0ABQ2BE33_9MICO</name>
<keyword evidence="3" id="KW-0560">Oxidoreductase</keyword>
<dbReference type="PRINTS" id="PR00080">
    <property type="entry name" value="SDRFAMILY"/>
</dbReference>
<proteinExistence type="inferred from homology"/>
<keyword evidence="2" id="KW-0521">NADP</keyword>
<dbReference type="PRINTS" id="PR00081">
    <property type="entry name" value="GDHRDH"/>
</dbReference>
<dbReference type="Gene3D" id="3.40.50.720">
    <property type="entry name" value="NAD(P)-binding Rossmann-like Domain"/>
    <property type="match status" value="1"/>
</dbReference>
<gene>
    <name evidence="5" type="ORF">GCM10007368_38800</name>
</gene>
<comment type="caution">
    <text evidence="5">The sequence shown here is derived from an EMBL/GenBank/DDBJ whole genome shotgun (WGS) entry which is preliminary data.</text>
</comment>
<evidence type="ECO:0000313" key="5">
    <source>
        <dbReference type="EMBL" id="GGI11962.1"/>
    </source>
</evidence>
<dbReference type="InterPro" id="IPR045313">
    <property type="entry name" value="CBR1-like"/>
</dbReference>
<dbReference type="PANTHER" id="PTHR43490:SF99">
    <property type="entry name" value="SHORT-CHAIN DEHYDROGENASE_REDUCTASE"/>
    <property type="match status" value="1"/>
</dbReference>
<sequence>MRAPRNISPMDEKKIALVTGANKGIGYAVAHGLGAEGFRVAVGARDDERRDAAVQKLRADGVDAFGVALDVTSDESVATAAQEIEAEAGRLDVLVNNAGISGRLDGGAQDPTTLDLAVLRTVLDTNVLGVVRVTNAMLPLLERAGAPRIVNMSSDMGSLELHTGPLLAAYASSKTMLNALTVQYARRLADTAVIVNSACPGHVATDFTGHQAPRTPAQGATIAVRLARLPDDGPRGGFFNEAGPVPW</sequence>
<evidence type="ECO:0000256" key="4">
    <source>
        <dbReference type="RuleBase" id="RU000363"/>
    </source>
</evidence>
<dbReference type="EMBL" id="BMDG01000018">
    <property type="protein sequence ID" value="GGI11962.1"/>
    <property type="molecule type" value="Genomic_DNA"/>
</dbReference>
<evidence type="ECO:0000256" key="2">
    <source>
        <dbReference type="ARBA" id="ARBA00022857"/>
    </source>
</evidence>
<protein>
    <submittedName>
        <fullName evidence="5">Dehydrogenase</fullName>
    </submittedName>
</protein>
<dbReference type="Pfam" id="PF00106">
    <property type="entry name" value="adh_short"/>
    <property type="match status" value="1"/>
</dbReference>
<dbReference type="PANTHER" id="PTHR43490">
    <property type="entry name" value="(+)-NEOMENTHOL DEHYDROGENASE"/>
    <property type="match status" value="1"/>
</dbReference>
<dbReference type="SUPFAM" id="SSF51735">
    <property type="entry name" value="NAD(P)-binding Rossmann-fold domains"/>
    <property type="match status" value="1"/>
</dbReference>